<name>A0AAD9JWL7_9ANNE</name>
<protein>
    <recommendedName>
        <fullName evidence="7">Peptidase S1 domain-containing protein</fullName>
    </recommendedName>
</protein>
<dbReference type="InterPro" id="IPR043504">
    <property type="entry name" value="Peptidase_S1_PA_chymotrypsin"/>
</dbReference>
<dbReference type="SUPFAM" id="SSF50494">
    <property type="entry name" value="Trypsin-like serine proteases"/>
    <property type="match status" value="1"/>
</dbReference>
<keyword evidence="9" id="KW-1185">Reference proteome</keyword>
<dbReference type="InterPro" id="IPR009003">
    <property type="entry name" value="Peptidase_S1_PA"/>
</dbReference>
<dbReference type="SMART" id="SM00020">
    <property type="entry name" value="Tryp_SPc"/>
    <property type="match status" value="1"/>
</dbReference>
<evidence type="ECO:0000256" key="6">
    <source>
        <dbReference type="RuleBase" id="RU363034"/>
    </source>
</evidence>
<organism evidence="8 9">
    <name type="scientific">Paralvinella palmiformis</name>
    <dbReference type="NCBI Taxonomy" id="53620"/>
    <lineage>
        <taxon>Eukaryota</taxon>
        <taxon>Metazoa</taxon>
        <taxon>Spiralia</taxon>
        <taxon>Lophotrochozoa</taxon>
        <taxon>Annelida</taxon>
        <taxon>Polychaeta</taxon>
        <taxon>Sedentaria</taxon>
        <taxon>Canalipalpata</taxon>
        <taxon>Terebellida</taxon>
        <taxon>Terebelliformia</taxon>
        <taxon>Alvinellidae</taxon>
        <taxon>Paralvinella</taxon>
    </lineage>
</organism>
<dbReference type="PANTHER" id="PTHR24252:SF7">
    <property type="entry name" value="HYALIN"/>
    <property type="match status" value="1"/>
</dbReference>
<dbReference type="PROSITE" id="PS50240">
    <property type="entry name" value="TRYPSIN_DOM"/>
    <property type="match status" value="1"/>
</dbReference>
<keyword evidence="4 6" id="KW-0720">Serine protease</keyword>
<evidence type="ECO:0000256" key="1">
    <source>
        <dbReference type="ARBA" id="ARBA00022670"/>
    </source>
</evidence>
<dbReference type="PROSITE" id="PS00134">
    <property type="entry name" value="TRYPSIN_HIS"/>
    <property type="match status" value="1"/>
</dbReference>
<keyword evidence="5" id="KW-1015">Disulfide bond</keyword>
<evidence type="ECO:0000313" key="8">
    <source>
        <dbReference type="EMBL" id="KAK2159823.1"/>
    </source>
</evidence>
<evidence type="ECO:0000313" key="9">
    <source>
        <dbReference type="Proteomes" id="UP001208570"/>
    </source>
</evidence>
<dbReference type="PRINTS" id="PR00722">
    <property type="entry name" value="CHYMOTRYPSIN"/>
</dbReference>
<gene>
    <name evidence="8" type="ORF">LSH36_145g03019</name>
</gene>
<proteinExistence type="predicted"/>
<evidence type="ECO:0000259" key="7">
    <source>
        <dbReference type="PROSITE" id="PS50240"/>
    </source>
</evidence>
<dbReference type="Pfam" id="PF00089">
    <property type="entry name" value="Trypsin"/>
    <property type="match status" value="1"/>
</dbReference>
<dbReference type="CDD" id="cd00190">
    <property type="entry name" value="Tryp_SPc"/>
    <property type="match status" value="1"/>
</dbReference>
<dbReference type="Proteomes" id="UP001208570">
    <property type="component" value="Unassembled WGS sequence"/>
</dbReference>
<evidence type="ECO:0000256" key="4">
    <source>
        <dbReference type="ARBA" id="ARBA00022825"/>
    </source>
</evidence>
<dbReference type="EMBL" id="JAODUP010000145">
    <property type="protein sequence ID" value="KAK2159823.1"/>
    <property type="molecule type" value="Genomic_DNA"/>
</dbReference>
<dbReference type="FunFam" id="2.40.10.10:FF:000120">
    <property type="entry name" value="Putative serine protease"/>
    <property type="match status" value="1"/>
</dbReference>
<keyword evidence="3 6" id="KW-0378">Hydrolase</keyword>
<dbReference type="InterPro" id="IPR018114">
    <property type="entry name" value="TRYPSIN_HIS"/>
</dbReference>
<dbReference type="AlphaFoldDB" id="A0AAD9JWL7"/>
<dbReference type="Gene3D" id="2.40.10.10">
    <property type="entry name" value="Trypsin-like serine proteases"/>
    <property type="match status" value="1"/>
</dbReference>
<dbReference type="InterPro" id="IPR033116">
    <property type="entry name" value="TRYPSIN_SER"/>
</dbReference>
<dbReference type="PROSITE" id="PS00135">
    <property type="entry name" value="TRYPSIN_SER"/>
    <property type="match status" value="1"/>
</dbReference>
<dbReference type="InterPro" id="IPR001254">
    <property type="entry name" value="Trypsin_dom"/>
</dbReference>
<dbReference type="GO" id="GO:0004252">
    <property type="term" value="F:serine-type endopeptidase activity"/>
    <property type="evidence" value="ECO:0007669"/>
    <property type="project" value="InterPro"/>
</dbReference>
<evidence type="ECO:0000256" key="3">
    <source>
        <dbReference type="ARBA" id="ARBA00022801"/>
    </source>
</evidence>
<comment type="caution">
    <text evidence="8">The sequence shown here is derived from an EMBL/GenBank/DDBJ whole genome shotgun (WGS) entry which is preliminary data.</text>
</comment>
<dbReference type="GO" id="GO:0006508">
    <property type="term" value="P:proteolysis"/>
    <property type="evidence" value="ECO:0007669"/>
    <property type="project" value="UniProtKB-KW"/>
</dbReference>
<reference evidence="8" key="1">
    <citation type="journal article" date="2023" name="Mol. Biol. Evol.">
        <title>Third-Generation Sequencing Reveals the Adaptive Role of the Epigenome in Three Deep-Sea Polychaetes.</title>
        <authorList>
            <person name="Perez M."/>
            <person name="Aroh O."/>
            <person name="Sun Y."/>
            <person name="Lan Y."/>
            <person name="Juniper S.K."/>
            <person name="Young C.R."/>
            <person name="Angers B."/>
            <person name="Qian P.Y."/>
        </authorList>
    </citation>
    <scope>NUCLEOTIDE SEQUENCE</scope>
    <source>
        <strain evidence="8">P08H-3</strain>
    </source>
</reference>
<feature type="domain" description="Peptidase S1" evidence="7">
    <location>
        <begin position="85"/>
        <end position="315"/>
    </location>
</feature>
<dbReference type="PANTHER" id="PTHR24252">
    <property type="entry name" value="ACROSIN-RELATED"/>
    <property type="match status" value="1"/>
</dbReference>
<accession>A0AAD9JWL7</accession>
<sequence length="315" mass="34041">MAALRDVGEISRRTGVETHPLSGIRKESDRDYEMKLLVVVALITLADCQWLPDCGVTMYDDTAEGQPWDTPPRVTRTRSDGSIMIVGGEVARPNEFPWQVSLEDVVTPSHFCGAVVLNQDYILTAAHCTDGKSANGIIAFTGKVLRFDNAGDGTTRSYDLSTIIQHENYQPVLINNDISLLKVENQLVMDTSCVGACAPAADETYDGFQITVSGWGTTSSGGDLSDDLLYTNVWGISNTQCSSEYDGITQAMLCADSSGSDRDACQGDSGGPLVYNRNGRFEVIGLVSWGIGCATNPGVYTRVTHFLDWIAENAV</sequence>
<keyword evidence="1 6" id="KW-0645">Protease</keyword>
<evidence type="ECO:0000256" key="5">
    <source>
        <dbReference type="ARBA" id="ARBA00023157"/>
    </source>
</evidence>
<keyword evidence="2" id="KW-0732">Signal</keyword>
<evidence type="ECO:0000256" key="2">
    <source>
        <dbReference type="ARBA" id="ARBA00022729"/>
    </source>
</evidence>
<dbReference type="InterPro" id="IPR001314">
    <property type="entry name" value="Peptidase_S1A"/>
</dbReference>